<dbReference type="GO" id="GO:0003700">
    <property type="term" value="F:DNA-binding transcription factor activity"/>
    <property type="evidence" value="ECO:0007669"/>
    <property type="project" value="InterPro"/>
</dbReference>
<dbReference type="Proteomes" id="UP001150266">
    <property type="component" value="Unassembled WGS sequence"/>
</dbReference>
<feature type="compositionally biased region" description="Polar residues" evidence="1">
    <location>
        <begin position="16"/>
        <end position="34"/>
    </location>
</feature>
<organism evidence="3 4">
    <name type="scientific">Lentinula aciculospora</name>
    <dbReference type="NCBI Taxonomy" id="153920"/>
    <lineage>
        <taxon>Eukaryota</taxon>
        <taxon>Fungi</taxon>
        <taxon>Dikarya</taxon>
        <taxon>Basidiomycota</taxon>
        <taxon>Agaricomycotina</taxon>
        <taxon>Agaricomycetes</taxon>
        <taxon>Agaricomycetidae</taxon>
        <taxon>Agaricales</taxon>
        <taxon>Marasmiineae</taxon>
        <taxon>Omphalotaceae</taxon>
        <taxon>Lentinula</taxon>
    </lineage>
</organism>
<feature type="compositionally biased region" description="Acidic residues" evidence="1">
    <location>
        <begin position="143"/>
        <end position="153"/>
    </location>
</feature>
<feature type="compositionally biased region" description="Low complexity" evidence="1">
    <location>
        <begin position="109"/>
        <end position="138"/>
    </location>
</feature>
<keyword evidence="4" id="KW-1185">Reference proteome</keyword>
<dbReference type="Gene3D" id="1.20.5.170">
    <property type="match status" value="1"/>
</dbReference>
<dbReference type="Pfam" id="PF07716">
    <property type="entry name" value="bZIP_2"/>
    <property type="match status" value="1"/>
</dbReference>
<feature type="region of interest" description="Disordered" evidence="1">
    <location>
        <begin position="190"/>
        <end position="226"/>
    </location>
</feature>
<proteinExistence type="predicted"/>
<dbReference type="AlphaFoldDB" id="A0A9W9AJ34"/>
<comment type="caution">
    <text evidence="3">The sequence shown here is derived from an EMBL/GenBank/DDBJ whole genome shotgun (WGS) entry which is preliminary data.</text>
</comment>
<evidence type="ECO:0000313" key="4">
    <source>
        <dbReference type="Proteomes" id="UP001150266"/>
    </source>
</evidence>
<sequence>MSPSPSRSPTPPTTAHGETTPSNGLSLPHSSQVDAETLSLRAKNRRERNRLASRKCRALKSARLVYLDSRVAELEDEVRALRAALGASANSIPTAVDQSLPTPNLTPQSSLSSISSSSTRSLASVKSSSLASITSTSSMDTIPDMDVEEEETSINDLKRENEALKTCMAKFEQEWNAALATLGLKTPFSVNGKHSATSTVAPDDSKHEGVSESAPSKSEASQPSHSLATLIAAASQLTSH</sequence>
<dbReference type="InterPro" id="IPR046347">
    <property type="entry name" value="bZIP_sf"/>
</dbReference>
<accession>A0A9W9AJ34</accession>
<gene>
    <name evidence="3" type="ORF">J3R30DRAFT_3402439</name>
</gene>
<protein>
    <recommendedName>
        <fullName evidence="2">BZIP domain-containing protein</fullName>
    </recommendedName>
</protein>
<feature type="region of interest" description="Disordered" evidence="1">
    <location>
        <begin position="1"/>
        <end position="34"/>
    </location>
</feature>
<dbReference type="SMART" id="SM00338">
    <property type="entry name" value="BRLZ"/>
    <property type="match status" value="1"/>
</dbReference>
<feature type="compositionally biased region" description="Polar residues" evidence="1">
    <location>
        <begin position="94"/>
        <end position="108"/>
    </location>
</feature>
<dbReference type="InterPro" id="IPR004827">
    <property type="entry name" value="bZIP"/>
</dbReference>
<feature type="compositionally biased region" description="Polar residues" evidence="1">
    <location>
        <begin position="190"/>
        <end position="200"/>
    </location>
</feature>
<feature type="compositionally biased region" description="Pro residues" evidence="1">
    <location>
        <begin position="1"/>
        <end position="12"/>
    </location>
</feature>
<reference evidence="3" key="1">
    <citation type="submission" date="2022-08" db="EMBL/GenBank/DDBJ databases">
        <title>A Global Phylogenomic Analysis of the Shiitake Genus Lentinula.</title>
        <authorList>
            <consortium name="DOE Joint Genome Institute"/>
            <person name="Sierra-Patev S."/>
            <person name="Min B."/>
            <person name="Naranjo-Ortiz M."/>
            <person name="Looney B."/>
            <person name="Konkel Z."/>
            <person name="Slot J.C."/>
            <person name="Sakamoto Y."/>
            <person name="Steenwyk J.L."/>
            <person name="Rokas A."/>
            <person name="Carro J."/>
            <person name="Camarero S."/>
            <person name="Ferreira P."/>
            <person name="Molpeceres G."/>
            <person name="Ruiz-Duenas F.J."/>
            <person name="Serrano A."/>
            <person name="Henrissat B."/>
            <person name="Drula E."/>
            <person name="Hughes K.W."/>
            <person name="Mata J.L."/>
            <person name="Ishikawa N.K."/>
            <person name="Vargas-Isla R."/>
            <person name="Ushijima S."/>
            <person name="Smith C.A."/>
            <person name="Ahrendt S."/>
            <person name="Andreopoulos W."/>
            <person name="He G."/>
            <person name="Labutti K."/>
            <person name="Lipzen A."/>
            <person name="Ng V."/>
            <person name="Riley R."/>
            <person name="Sandor L."/>
            <person name="Barry K."/>
            <person name="Martinez A.T."/>
            <person name="Xiao Y."/>
            <person name="Gibbons J.G."/>
            <person name="Terashima K."/>
            <person name="Grigoriev I.V."/>
            <person name="Hibbett D.S."/>
        </authorList>
    </citation>
    <scope>NUCLEOTIDE SEQUENCE</scope>
    <source>
        <strain evidence="3">JLM2183</strain>
    </source>
</reference>
<dbReference type="EMBL" id="JAOTPV010000004">
    <property type="protein sequence ID" value="KAJ4483832.1"/>
    <property type="molecule type" value="Genomic_DNA"/>
</dbReference>
<dbReference type="OrthoDB" id="3020922at2759"/>
<evidence type="ECO:0000313" key="3">
    <source>
        <dbReference type="EMBL" id="KAJ4483832.1"/>
    </source>
</evidence>
<evidence type="ECO:0000256" key="1">
    <source>
        <dbReference type="SAM" id="MobiDB-lite"/>
    </source>
</evidence>
<feature type="compositionally biased region" description="Polar residues" evidence="1">
    <location>
        <begin position="213"/>
        <end position="226"/>
    </location>
</feature>
<evidence type="ECO:0000259" key="2">
    <source>
        <dbReference type="PROSITE" id="PS50217"/>
    </source>
</evidence>
<feature type="domain" description="BZIP" evidence="2">
    <location>
        <begin position="39"/>
        <end position="85"/>
    </location>
</feature>
<name>A0A9W9AJ34_9AGAR</name>
<dbReference type="PROSITE" id="PS50217">
    <property type="entry name" value="BZIP"/>
    <property type="match status" value="1"/>
</dbReference>
<feature type="region of interest" description="Disordered" evidence="1">
    <location>
        <begin position="94"/>
        <end position="156"/>
    </location>
</feature>
<dbReference type="SUPFAM" id="SSF57959">
    <property type="entry name" value="Leucine zipper domain"/>
    <property type="match status" value="1"/>
</dbReference>